<protein>
    <recommendedName>
        <fullName evidence="3">H-type lectin domain-containing protein</fullName>
    </recommendedName>
</protein>
<proteinExistence type="predicted"/>
<dbReference type="Proteomes" id="UP001648503">
    <property type="component" value="Unassembled WGS sequence"/>
</dbReference>
<organism evidence="1 2">
    <name type="scientific">Batrachochytrium salamandrivorans</name>
    <dbReference type="NCBI Taxonomy" id="1357716"/>
    <lineage>
        <taxon>Eukaryota</taxon>
        <taxon>Fungi</taxon>
        <taxon>Fungi incertae sedis</taxon>
        <taxon>Chytridiomycota</taxon>
        <taxon>Chytridiomycota incertae sedis</taxon>
        <taxon>Chytridiomycetes</taxon>
        <taxon>Rhizophydiales</taxon>
        <taxon>Rhizophydiales incertae sedis</taxon>
        <taxon>Batrachochytrium</taxon>
    </lineage>
</organism>
<gene>
    <name evidence="1" type="ORF">BASA50_002441</name>
</gene>
<dbReference type="EMBL" id="JAFCIX010000042">
    <property type="protein sequence ID" value="KAH6600265.1"/>
    <property type="molecule type" value="Genomic_DNA"/>
</dbReference>
<sequence>MIGNGVKYVSNVDSSIEAFFTASVGTKINIGLDIALDSEPGFDFLYLSVKSSGGVEDFLIRSKNRDGINTFNGVSGRNIPIKGTVPFTTKSEKFSVSLKFTSNWDTEFTGATINSFTVSAA</sequence>
<comment type="caution">
    <text evidence="1">The sequence shown here is derived from an EMBL/GenBank/DDBJ whole genome shotgun (WGS) entry which is preliminary data.</text>
</comment>
<name>A0ABQ8FPC9_9FUNG</name>
<keyword evidence="2" id="KW-1185">Reference proteome</keyword>
<accession>A0ABQ8FPC9</accession>
<evidence type="ECO:0000313" key="2">
    <source>
        <dbReference type="Proteomes" id="UP001648503"/>
    </source>
</evidence>
<reference evidence="1 2" key="1">
    <citation type="submission" date="2021-02" db="EMBL/GenBank/DDBJ databases">
        <title>Variation within the Batrachochytrium salamandrivorans European outbreak.</title>
        <authorList>
            <person name="Kelly M."/>
            <person name="Pasmans F."/>
            <person name="Shea T.P."/>
            <person name="Munoz J.F."/>
            <person name="Carranza S."/>
            <person name="Cuomo C.A."/>
            <person name="Martel A."/>
        </authorList>
    </citation>
    <scope>NUCLEOTIDE SEQUENCE [LARGE SCALE GENOMIC DNA]</scope>
    <source>
        <strain evidence="1 2">AMFP18/2</strain>
    </source>
</reference>
<evidence type="ECO:0008006" key="3">
    <source>
        <dbReference type="Google" id="ProtNLM"/>
    </source>
</evidence>
<evidence type="ECO:0000313" key="1">
    <source>
        <dbReference type="EMBL" id="KAH6600265.1"/>
    </source>
</evidence>